<dbReference type="GO" id="GO:0015628">
    <property type="term" value="P:protein secretion by the type II secretion system"/>
    <property type="evidence" value="ECO:0007669"/>
    <property type="project" value="TreeGrafter"/>
</dbReference>
<dbReference type="Gene3D" id="1.20.81.30">
    <property type="entry name" value="Type II secretion system (T2SS), domain F"/>
    <property type="match status" value="2"/>
</dbReference>
<dbReference type="FunFam" id="1.20.81.30:FF:000001">
    <property type="entry name" value="Type II secretion system protein F"/>
    <property type="match status" value="2"/>
</dbReference>
<evidence type="ECO:0000256" key="5">
    <source>
        <dbReference type="ARBA" id="ARBA00022692"/>
    </source>
</evidence>
<comment type="subcellular location">
    <subcellularLocation>
        <location evidence="1">Cell inner membrane</location>
        <topology evidence="1">Multi-pass membrane protein</topology>
    </subcellularLocation>
</comment>
<dbReference type="PANTHER" id="PTHR30012:SF0">
    <property type="entry name" value="TYPE II SECRETION SYSTEM PROTEIN F-RELATED"/>
    <property type="match status" value="1"/>
</dbReference>
<dbReference type="Pfam" id="PF00482">
    <property type="entry name" value="T2SSF"/>
    <property type="match status" value="2"/>
</dbReference>
<dbReference type="Proteomes" id="UP000033856">
    <property type="component" value="Unassembled WGS sequence"/>
</dbReference>
<gene>
    <name evidence="10" type="ORF">UU83_C0011G0002</name>
</gene>
<keyword evidence="7 8" id="KW-0472">Membrane</keyword>
<evidence type="ECO:0000313" key="10">
    <source>
        <dbReference type="EMBL" id="KKS25038.1"/>
    </source>
</evidence>
<dbReference type="InterPro" id="IPR003004">
    <property type="entry name" value="GspF/PilC"/>
</dbReference>
<accession>A0A0G1AIB8</accession>
<evidence type="ECO:0000256" key="3">
    <source>
        <dbReference type="ARBA" id="ARBA00022475"/>
    </source>
</evidence>
<dbReference type="InterPro" id="IPR042094">
    <property type="entry name" value="T2SS_GspF_sf"/>
</dbReference>
<reference evidence="10 11" key="1">
    <citation type="journal article" date="2015" name="Nature">
        <title>rRNA introns, odd ribosomes, and small enigmatic genomes across a large radiation of phyla.</title>
        <authorList>
            <person name="Brown C.T."/>
            <person name="Hug L.A."/>
            <person name="Thomas B.C."/>
            <person name="Sharon I."/>
            <person name="Castelle C.J."/>
            <person name="Singh A."/>
            <person name="Wilkins M.J."/>
            <person name="Williams K.H."/>
            <person name="Banfield J.F."/>
        </authorList>
    </citation>
    <scope>NUCLEOTIDE SEQUENCE [LARGE SCALE GENOMIC DNA]</scope>
</reference>
<evidence type="ECO:0000256" key="6">
    <source>
        <dbReference type="ARBA" id="ARBA00022989"/>
    </source>
</evidence>
<dbReference type="EMBL" id="LCCD01000011">
    <property type="protein sequence ID" value="KKS25038.1"/>
    <property type="molecule type" value="Genomic_DNA"/>
</dbReference>
<keyword evidence="4" id="KW-0997">Cell inner membrane</keyword>
<protein>
    <submittedName>
        <fullName evidence="10">Type IV pilus inner membrane protein PilC</fullName>
    </submittedName>
</protein>
<keyword evidence="5 8" id="KW-0812">Transmembrane</keyword>
<organism evidence="10 11">
    <name type="scientific">Candidatus Jorgensenbacteria bacterium GW2011_GWF2_41_8</name>
    <dbReference type="NCBI Taxonomy" id="1618667"/>
    <lineage>
        <taxon>Bacteria</taxon>
        <taxon>Candidatus Joergenseniibacteriota</taxon>
    </lineage>
</organism>
<evidence type="ECO:0000256" key="7">
    <source>
        <dbReference type="ARBA" id="ARBA00023136"/>
    </source>
</evidence>
<feature type="domain" description="Type II secretion system protein GspF" evidence="9">
    <location>
        <begin position="274"/>
        <end position="394"/>
    </location>
</feature>
<dbReference type="GO" id="GO:0005886">
    <property type="term" value="C:plasma membrane"/>
    <property type="evidence" value="ECO:0007669"/>
    <property type="project" value="UniProtKB-SubCell"/>
</dbReference>
<evidence type="ECO:0000256" key="2">
    <source>
        <dbReference type="ARBA" id="ARBA00005745"/>
    </source>
</evidence>
<evidence type="ECO:0000256" key="4">
    <source>
        <dbReference type="ARBA" id="ARBA00022519"/>
    </source>
</evidence>
<evidence type="ECO:0000259" key="9">
    <source>
        <dbReference type="Pfam" id="PF00482"/>
    </source>
</evidence>
<feature type="transmembrane region" description="Helical" evidence="8">
    <location>
        <begin position="167"/>
        <end position="190"/>
    </location>
</feature>
<comment type="similarity">
    <text evidence="2">Belongs to the GSP F family.</text>
</comment>
<feature type="domain" description="Type II secretion system protein GspF" evidence="9">
    <location>
        <begin position="68"/>
        <end position="191"/>
    </location>
</feature>
<keyword evidence="3" id="KW-1003">Cell membrane</keyword>
<keyword evidence="6 8" id="KW-1133">Transmembrane helix</keyword>
<evidence type="ECO:0000313" key="11">
    <source>
        <dbReference type="Proteomes" id="UP000033856"/>
    </source>
</evidence>
<evidence type="ECO:0000256" key="1">
    <source>
        <dbReference type="ARBA" id="ARBA00004429"/>
    </source>
</evidence>
<feature type="transmembrane region" description="Helical" evidence="8">
    <location>
        <begin position="222"/>
        <end position="241"/>
    </location>
</feature>
<evidence type="ECO:0000256" key="8">
    <source>
        <dbReference type="SAM" id="Phobius"/>
    </source>
</evidence>
<dbReference type="PANTHER" id="PTHR30012">
    <property type="entry name" value="GENERAL SECRETION PATHWAY PROTEIN"/>
    <property type="match status" value="1"/>
</dbReference>
<name>A0A0G1AIB8_9BACT</name>
<sequence>MEFNYKIKTQNGELIEGNIEAPDENAAVNILHEKGYVVLSLRALKKDLFSADLNQYFSKPNNKDIVIFTRQLSTLIDADMPLAEGLRTLARQVDKPGFKKVITEISEAVEGGSSLSGALAAHSKMFNQFYIKLVQTGEISGKLHETLLYLADYLEKSQTINSKIRGALAYPAFVVFALVVVTIIMMVYVLPQLLSIFKEVGSTELPFTTRILIFTTEAVNKFLYPIVIVVFGGSFLLWRYIKTPEGKARFDNLKINFPSLGSVIRNLYLARMSESLATLIKSGIPILDGLKITADLVGNTVYQKILLDAEENVRGGGNISEVLEKRKEIPPLMSSMVAIGEKTGKLNFMLDHVSKFYKSESDNAIENISTLIEPILVLILGFAVAVLVSAILLPIYNLVGVN</sequence>
<dbReference type="PRINTS" id="PR00812">
    <property type="entry name" value="BCTERIALGSPF"/>
</dbReference>
<comment type="caution">
    <text evidence="10">The sequence shown here is derived from an EMBL/GenBank/DDBJ whole genome shotgun (WGS) entry which is preliminary data.</text>
</comment>
<proteinExistence type="inferred from homology"/>
<dbReference type="AlphaFoldDB" id="A0A0G1AIB8"/>
<dbReference type="InterPro" id="IPR018076">
    <property type="entry name" value="T2SS_GspF_dom"/>
</dbReference>
<feature type="transmembrane region" description="Helical" evidence="8">
    <location>
        <begin position="375"/>
        <end position="396"/>
    </location>
</feature>